<keyword evidence="2" id="KW-0812">Transmembrane</keyword>
<proteinExistence type="predicted"/>
<dbReference type="GO" id="GO:0042910">
    <property type="term" value="F:xenobiotic transmembrane transporter activity"/>
    <property type="evidence" value="ECO:0007669"/>
    <property type="project" value="TreeGrafter"/>
</dbReference>
<evidence type="ECO:0000256" key="1">
    <source>
        <dbReference type="SAM" id="Coils"/>
    </source>
</evidence>
<dbReference type="EMBL" id="PUEC01000016">
    <property type="protein sequence ID" value="PWB02060.1"/>
    <property type="molecule type" value="Genomic_DNA"/>
</dbReference>
<dbReference type="InterPro" id="IPR027463">
    <property type="entry name" value="AcrB_DN_DC_subdom"/>
</dbReference>
<feature type="transmembrane region" description="Helical" evidence="2">
    <location>
        <begin position="856"/>
        <end position="875"/>
    </location>
</feature>
<evidence type="ECO:0000313" key="4">
    <source>
        <dbReference type="Proteomes" id="UP000244905"/>
    </source>
</evidence>
<dbReference type="Gene3D" id="3.30.2090.10">
    <property type="entry name" value="Multidrug efflux transporter AcrB TolC docking domain, DN and DC subdomains"/>
    <property type="match status" value="2"/>
</dbReference>
<feature type="transmembrane region" description="Helical" evidence="2">
    <location>
        <begin position="882"/>
        <end position="900"/>
    </location>
</feature>
<dbReference type="InterPro" id="IPR001036">
    <property type="entry name" value="Acrflvin-R"/>
</dbReference>
<dbReference type="AlphaFoldDB" id="A0A2V1IJP7"/>
<dbReference type="PANTHER" id="PTHR32063:SF18">
    <property type="entry name" value="CATION EFFLUX SYSTEM PROTEIN"/>
    <property type="match status" value="1"/>
</dbReference>
<accession>A0A2V1IJP7</accession>
<dbReference type="Gene3D" id="3.30.70.1320">
    <property type="entry name" value="Multidrug efflux transporter AcrB pore domain like"/>
    <property type="match status" value="1"/>
</dbReference>
<dbReference type="Proteomes" id="UP000244905">
    <property type="component" value="Unassembled WGS sequence"/>
</dbReference>
<dbReference type="PANTHER" id="PTHR32063">
    <property type="match status" value="1"/>
</dbReference>
<dbReference type="Gene3D" id="1.20.1640.10">
    <property type="entry name" value="Multidrug efflux transporter AcrB transmembrane domain"/>
    <property type="match status" value="2"/>
</dbReference>
<dbReference type="Gene3D" id="3.30.70.1440">
    <property type="entry name" value="Multidrug efflux transporter AcrB pore domain"/>
    <property type="match status" value="1"/>
</dbReference>
<feature type="transmembrane region" description="Helical" evidence="2">
    <location>
        <begin position="985"/>
        <end position="1007"/>
    </location>
</feature>
<dbReference type="SUPFAM" id="SSF82693">
    <property type="entry name" value="Multidrug efflux transporter AcrB pore domain, PN1, PN2, PC1 and PC2 subdomains"/>
    <property type="match status" value="3"/>
</dbReference>
<feature type="coiled-coil region" evidence="1">
    <location>
        <begin position="138"/>
        <end position="165"/>
    </location>
</feature>
<dbReference type="SUPFAM" id="SSF82714">
    <property type="entry name" value="Multidrug efflux transporter AcrB TolC docking domain, DN and DC subdomains"/>
    <property type="match status" value="1"/>
</dbReference>
<keyword evidence="2" id="KW-0472">Membrane</keyword>
<dbReference type="GO" id="GO:0005886">
    <property type="term" value="C:plasma membrane"/>
    <property type="evidence" value="ECO:0007669"/>
    <property type="project" value="TreeGrafter"/>
</dbReference>
<feature type="transmembrane region" description="Helical" evidence="2">
    <location>
        <begin position="457"/>
        <end position="476"/>
    </location>
</feature>
<keyword evidence="4" id="KW-1185">Reference proteome</keyword>
<feature type="transmembrane region" description="Helical" evidence="2">
    <location>
        <begin position="957"/>
        <end position="979"/>
    </location>
</feature>
<dbReference type="Gene3D" id="3.30.70.1430">
    <property type="entry name" value="Multidrug efflux transporter AcrB pore domain"/>
    <property type="match status" value="2"/>
</dbReference>
<dbReference type="SUPFAM" id="SSF82866">
    <property type="entry name" value="Multidrug efflux transporter AcrB transmembrane domain"/>
    <property type="match status" value="2"/>
</dbReference>
<keyword evidence="1" id="KW-0175">Coiled coil</keyword>
<protein>
    <submittedName>
        <fullName evidence="3">AcrB/AcrD/AcrF family protein</fullName>
    </submittedName>
</protein>
<feature type="transmembrane region" description="Helical" evidence="2">
    <location>
        <begin position="379"/>
        <end position="404"/>
    </location>
</feature>
<feature type="transmembrane region" description="Helical" evidence="2">
    <location>
        <begin position="354"/>
        <end position="373"/>
    </location>
</feature>
<feature type="transmembrane region" description="Helical" evidence="2">
    <location>
        <begin position="906"/>
        <end position="929"/>
    </location>
</feature>
<evidence type="ECO:0000313" key="3">
    <source>
        <dbReference type="EMBL" id="PWB02060.1"/>
    </source>
</evidence>
<organism evidence="3 4">
    <name type="scientific">Duncaniella muris</name>
    <dbReference type="NCBI Taxonomy" id="2094150"/>
    <lineage>
        <taxon>Bacteria</taxon>
        <taxon>Pseudomonadati</taxon>
        <taxon>Bacteroidota</taxon>
        <taxon>Bacteroidia</taxon>
        <taxon>Bacteroidales</taxon>
        <taxon>Muribaculaceae</taxon>
        <taxon>Duncaniella</taxon>
    </lineage>
</organism>
<feature type="transmembrane region" description="Helical" evidence="2">
    <location>
        <begin position="528"/>
        <end position="547"/>
    </location>
</feature>
<dbReference type="Pfam" id="PF00873">
    <property type="entry name" value="ACR_tran"/>
    <property type="match status" value="1"/>
</dbReference>
<keyword evidence="2" id="KW-1133">Transmembrane helix</keyword>
<feature type="transmembrane region" description="Helical" evidence="2">
    <location>
        <begin position="424"/>
        <end position="445"/>
    </location>
</feature>
<name>A0A2V1IJP7_9BACT</name>
<feature type="transmembrane region" description="Helical" evidence="2">
    <location>
        <begin position="327"/>
        <end position="347"/>
    </location>
</feature>
<dbReference type="PRINTS" id="PR00702">
    <property type="entry name" value="ACRIFLAVINRP"/>
</dbReference>
<comment type="caution">
    <text evidence="3">The sequence shown here is derived from an EMBL/GenBank/DDBJ whole genome shotgun (WGS) entry which is preliminary data.</text>
</comment>
<evidence type="ECO:0000256" key="2">
    <source>
        <dbReference type="SAM" id="Phobius"/>
    </source>
</evidence>
<sequence length="1028" mass="113006">MKYSKEIILITCIFIAFGIYALKVMDKNEFPSFTIREGVVGAVYPGASVEQIEQEVLKPLEDYVFSYNEVDKTKTHSQISGNTAIIFVELDDNVDDADSFWNEFKIGMEAEKLKLPPGVLGVETLSDFGETSALLITMQSNEKTYRELNDYMDDLKDRLRTIESVGTMSVSGMQTEQIAVRFDPEKLQHYALSEKTVGATLLAQGFQTTGGSLRNGSYTRPVFVARPVNSVADVAAMVVFSAPDGSVVRLGDVAEVRKEYPDPDSYITNNFDKCILLSVSMKDGYNIVEMGKEVDAQLEKARADMPESVTLFKITDQPVVVNSSVNYFLVELLIAIIAVVVVIMILLPLKVALIAAATIPVSIFISLGLFYAFDIELNTVTLACLIVSLGMIVDNSVVIIDDYVELISEGMDHMSATLRSGTEFFKAIFSATLAISVTFFPFLLTVTGMFRDFLTDFPWGMTIILFVSLLIAELLVPFMQFRLIKEPIYKEQQEALASGKKKFSIFNSMQKGYDRLIGLCFRWPKTTILIGVICVAASAWMFVATPLQLMPIAERNQFAVEIFLPQGTSVERTTQVADSLERILAADDRVVSIASFHGCSSPRFQATYAPQVGGPNFAQFIVNTKSNQATIDVLNDYTGKYESWFPDAFVRFKQLSYSTADYPVEIRFTGSDREALSQACDSLLRVARRVPGLRNVRSSLDNPVAVAMVTPDVTRASRLGLNSVLLETTLAMRYSSGLPVATVWEGDYGIPVVLKTGTSDRSTAEDLLGEPMPVIGLGDVPLRQIADVRPEWHPGMLTRYSGIPSVSLIAEVQRGVNVIDRTEALMDSIDRYELPAGVSLTRGGEWDNTMSTLPQILGGLAIAVVIIFFILLLHYAAADTALLLLACLLLCIPGAAIGLRIQSTDLSLTCVLGLVSLMGILVRNAIVLLDYAEELRNQGASVYDAVFNASSRRMRPIFLTSAAATMGVLPMVMGDSALWKPMGVVIFWGTPVTMIFILTVIPVAYCLMKNRGKAADKPLEEPLETHLL</sequence>
<reference evidence="4" key="1">
    <citation type="submission" date="2018-02" db="EMBL/GenBank/DDBJ databases">
        <authorList>
            <person name="Clavel T."/>
            <person name="Strowig T."/>
        </authorList>
    </citation>
    <scope>NUCLEOTIDE SEQUENCE [LARGE SCALE GENOMIC DNA]</scope>
    <source>
        <strain evidence="4">DSM 103720</strain>
    </source>
</reference>
<gene>
    <name evidence="3" type="ORF">C5O23_07800</name>
</gene>